<evidence type="ECO:0000256" key="1">
    <source>
        <dbReference type="ARBA" id="ARBA00007317"/>
    </source>
</evidence>
<dbReference type="Pfam" id="PF02817">
    <property type="entry name" value="E3_binding"/>
    <property type="match status" value="1"/>
</dbReference>
<dbReference type="InterPro" id="IPR045257">
    <property type="entry name" value="E2/Pdx1"/>
</dbReference>
<dbReference type="GO" id="GO:0045254">
    <property type="term" value="C:pyruvate dehydrogenase complex"/>
    <property type="evidence" value="ECO:0007669"/>
    <property type="project" value="InterPro"/>
</dbReference>
<dbReference type="InterPro" id="IPR001078">
    <property type="entry name" value="2-oxoacid_DH_actylTfrase"/>
</dbReference>
<dbReference type="InterPro" id="IPR000089">
    <property type="entry name" value="Biotin_lipoyl"/>
</dbReference>
<dbReference type="EMBL" id="UOFK01000119">
    <property type="protein sequence ID" value="VAW77452.1"/>
    <property type="molecule type" value="Genomic_DNA"/>
</dbReference>
<feature type="domain" description="Lipoyl-binding" evidence="4">
    <location>
        <begin position="1"/>
        <end position="64"/>
    </location>
</feature>
<dbReference type="Gene3D" id="3.30.559.10">
    <property type="entry name" value="Chloramphenicol acetyltransferase-like domain"/>
    <property type="match status" value="1"/>
</dbReference>
<dbReference type="PANTHER" id="PTHR23151">
    <property type="entry name" value="DIHYDROLIPOAMIDE ACETYL/SUCCINYL-TRANSFERASE-RELATED"/>
    <property type="match status" value="1"/>
</dbReference>
<sequence length="400" mass="41895">MKTGRLHQWRKQPGDAVKKGDVLAEIESDKAVMDVESFHDGYLAGPLAEAETDVPVGAVIGYIVDTPAQVAQASTGQEGAAPTPAPGPAGAGTAHPVEPPPASSPSTNRSVPPQPAPAPMAPSEVLSPAVTPALEAAKGVKATPYARGLAGELGIDLSHIPPASDGVIHASQVVAAAISGPQPDLKAGPPYTIKSLSSMARAVADNMSATLSTPTFRVSARLPLTPLKTLAHEQKQSLTLLLARACASTVKAHPRFNAAYTARGLAQRERVDVAIAVDIPDGLVTSVIRDAADRPLDELAEDWRILRDKVKRRRMVPEDYQGATFYLSNLGLFRQVTHFDAIVPLGAAAILALGAEREDGAEFTLSCDHRVVFGAEAARFLETLSAFLNNPERLAGGDPP</sequence>
<reference evidence="5" key="1">
    <citation type="submission" date="2018-06" db="EMBL/GenBank/DDBJ databases">
        <authorList>
            <person name="Zhirakovskaya E."/>
        </authorList>
    </citation>
    <scope>NUCLEOTIDE SEQUENCE</scope>
</reference>
<feature type="region of interest" description="Disordered" evidence="3">
    <location>
        <begin position="71"/>
        <end position="124"/>
    </location>
</feature>
<evidence type="ECO:0000256" key="3">
    <source>
        <dbReference type="SAM" id="MobiDB-lite"/>
    </source>
</evidence>
<keyword evidence="5" id="KW-0808">Transferase</keyword>
<dbReference type="SUPFAM" id="SSF51230">
    <property type="entry name" value="Single hybrid motif"/>
    <property type="match status" value="1"/>
</dbReference>
<name>A0A3B0YQC2_9ZZZZ</name>
<dbReference type="PANTHER" id="PTHR23151:SF75">
    <property type="entry name" value="DIHYDROLIPOYLLYSINE-RESIDUE ACETYLTRANSFERASE COMPONENT 5 OF PYRUVATE DEHYDROGENASE COMPLEX, CHLOROPLASTIC"/>
    <property type="match status" value="1"/>
</dbReference>
<proteinExistence type="inferred from homology"/>
<accession>A0A3B0YQC2</accession>
<dbReference type="GO" id="GO:0006086">
    <property type="term" value="P:pyruvate decarboxylation to acetyl-CoA"/>
    <property type="evidence" value="ECO:0007669"/>
    <property type="project" value="InterPro"/>
</dbReference>
<dbReference type="InterPro" id="IPR023213">
    <property type="entry name" value="CAT-like_dom_sf"/>
</dbReference>
<dbReference type="Gene3D" id="2.40.50.100">
    <property type="match status" value="1"/>
</dbReference>
<gene>
    <name evidence="5" type="ORF">MNBD_GAMMA13-9</name>
</gene>
<dbReference type="InterPro" id="IPR036625">
    <property type="entry name" value="E3-bd_dom_sf"/>
</dbReference>
<dbReference type="SUPFAM" id="SSF52777">
    <property type="entry name" value="CoA-dependent acyltransferases"/>
    <property type="match status" value="1"/>
</dbReference>
<dbReference type="AlphaFoldDB" id="A0A3B0YQC2"/>
<dbReference type="EC" id="2.3.1.12" evidence="5"/>
<evidence type="ECO:0000313" key="5">
    <source>
        <dbReference type="EMBL" id="VAW77452.1"/>
    </source>
</evidence>
<keyword evidence="2" id="KW-0450">Lipoyl</keyword>
<keyword evidence="5" id="KW-0012">Acyltransferase</keyword>
<dbReference type="Pfam" id="PF00364">
    <property type="entry name" value="Biotin_lipoyl"/>
    <property type="match status" value="1"/>
</dbReference>
<evidence type="ECO:0000259" key="4">
    <source>
        <dbReference type="PROSITE" id="PS50968"/>
    </source>
</evidence>
<organism evidence="5">
    <name type="scientific">hydrothermal vent metagenome</name>
    <dbReference type="NCBI Taxonomy" id="652676"/>
    <lineage>
        <taxon>unclassified sequences</taxon>
        <taxon>metagenomes</taxon>
        <taxon>ecological metagenomes</taxon>
    </lineage>
</organism>
<dbReference type="PROSITE" id="PS00189">
    <property type="entry name" value="LIPOYL"/>
    <property type="match status" value="1"/>
</dbReference>
<dbReference type="InterPro" id="IPR003016">
    <property type="entry name" value="2-oxoA_DH_lipoyl-BS"/>
</dbReference>
<evidence type="ECO:0000256" key="2">
    <source>
        <dbReference type="ARBA" id="ARBA00022823"/>
    </source>
</evidence>
<protein>
    <submittedName>
        <fullName evidence="5">Dihydrolipoamide acetyltransferase component of pyruvate dehydrogenase complex</fullName>
        <ecNumber evidence="5">2.3.1.12</ecNumber>
    </submittedName>
</protein>
<keyword evidence="5" id="KW-0670">Pyruvate</keyword>
<dbReference type="CDD" id="cd06849">
    <property type="entry name" value="lipoyl_domain"/>
    <property type="match status" value="1"/>
</dbReference>
<dbReference type="GO" id="GO:0004742">
    <property type="term" value="F:dihydrolipoyllysine-residue acetyltransferase activity"/>
    <property type="evidence" value="ECO:0007669"/>
    <property type="project" value="UniProtKB-EC"/>
</dbReference>
<dbReference type="Gene3D" id="4.10.320.10">
    <property type="entry name" value="E3-binding domain"/>
    <property type="match status" value="1"/>
</dbReference>
<comment type="similarity">
    <text evidence="1">Belongs to the 2-oxoacid dehydrogenase family.</text>
</comment>
<dbReference type="InterPro" id="IPR004167">
    <property type="entry name" value="PSBD"/>
</dbReference>
<dbReference type="InterPro" id="IPR011053">
    <property type="entry name" value="Single_hybrid_motif"/>
</dbReference>
<dbReference type="Pfam" id="PF00198">
    <property type="entry name" value="2-oxoacid_dh"/>
    <property type="match status" value="1"/>
</dbReference>
<dbReference type="PROSITE" id="PS50968">
    <property type="entry name" value="BIOTINYL_LIPOYL"/>
    <property type="match status" value="1"/>
</dbReference>